<proteinExistence type="predicted"/>
<dbReference type="InterPro" id="IPR002539">
    <property type="entry name" value="MaoC-like_dom"/>
</dbReference>
<organism evidence="2">
    <name type="scientific">marine metagenome</name>
    <dbReference type="NCBI Taxonomy" id="408172"/>
    <lineage>
        <taxon>unclassified sequences</taxon>
        <taxon>metagenomes</taxon>
        <taxon>ecological metagenomes</taxon>
    </lineage>
</organism>
<dbReference type="InterPro" id="IPR029069">
    <property type="entry name" value="HotDog_dom_sf"/>
</dbReference>
<sequence>MVLSEIVEELQPKIGNEVHRGVWLTMTQERIDEFARATGDSQWIHVEPRKAEAESPFGGTIAHGFLTLALIPFLAEMVDPDKPMIPGAQRLINYGLNKVRFPAPVFPGKKIRSRSELINVQEVKGALEIVRKVTIEIENEEKPACVAEMVTRAFFD</sequence>
<dbReference type="AlphaFoldDB" id="A0A381QUD8"/>
<gene>
    <name evidence="2" type="ORF">METZ01_LOCUS35876</name>
</gene>
<reference evidence="2" key="1">
    <citation type="submission" date="2018-05" db="EMBL/GenBank/DDBJ databases">
        <authorList>
            <person name="Lanie J.A."/>
            <person name="Ng W.-L."/>
            <person name="Kazmierczak K.M."/>
            <person name="Andrzejewski T.M."/>
            <person name="Davidsen T.M."/>
            <person name="Wayne K.J."/>
            <person name="Tettelin H."/>
            <person name="Glass J.I."/>
            <person name="Rusch D."/>
            <person name="Podicherti R."/>
            <person name="Tsui H.-C.T."/>
            <person name="Winkler M.E."/>
        </authorList>
    </citation>
    <scope>NUCLEOTIDE SEQUENCE</scope>
</reference>
<dbReference type="Gene3D" id="3.10.129.10">
    <property type="entry name" value="Hotdog Thioesterase"/>
    <property type="match status" value="1"/>
</dbReference>
<protein>
    <recommendedName>
        <fullName evidence="1">MaoC-like domain-containing protein</fullName>
    </recommendedName>
</protein>
<dbReference type="PANTHER" id="PTHR42993">
    <property type="entry name" value="MAOC-LIKE DEHYDRATASE DOMAIN-CONTAINING PROTEIN"/>
    <property type="match status" value="1"/>
</dbReference>
<dbReference type="SUPFAM" id="SSF54637">
    <property type="entry name" value="Thioesterase/thiol ester dehydrase-isomerase"/>
    <property type="match status" value="1"/>
</dbReference>
<dbReference type="InterPro" id="IPR039375">
    <property type="entry name" value="NodN-like"/>
</dbReference>
<dbReference type="PANTHER" id="PTHR42993:SF1">
    <property type="entry name" value="MAOC-LIKE DEHYDRATASE DOMAIN-CONTAINING PROTEIN"/>
    <property type="match status" value="1"/>
</dbReference>
<accession>A0A381QUD8</accession>
<dbReference type="EMBL" id="UINC01001532">
    <property type="protein sequence ID" value="SUZ83022.1"/>
    <property type="molecule type" value="Genomic_DNA"/>
</dbReference>
<name>A0A381QUD8_9ZZZZ</name>
<dbReference type="CDD" id="cd03450">
    <property type="entry name" value="NodN"/>
    <property type="match status" value="1"/>
</dbReference>
<feature type="domain" description="MaoC-like" evidence="1">
    <location>
        <begin position="11"/>
        <end position="128"/>
    </location>
</feature>
<evidence type="ECO:0000313" key="2">
    <source>
        <dbReference type="EMBL" id="SUZ83022.1"/>
    </source>
</evidence>
<dbReference type="Pfam" id="PF01575">
    <property type="entry name" value="MaoC_dehydratas"/>
    <property type="match status" value="1"/>
</dbReference>
<evidence type="ECO:0000259" key="1">
    <source>
        <dbReference type="Pfam" id="PF01575"/>
    </source>
</evidence>